<feature type="domain" description="SpoVT-AbrB" evidence="8">
    <location>
        <begin position="5"/>
        <end position="47"/>
    </location>
</feature>
<comment type="similarity">
    <text evidence="7">Belongs to the MraZ family.</text>
</comment>
<dbReference type="PROSITE" id="PS51740">
    <property type="entry name" value="SPOVT_ABRB"/>
    <property type="match status" value="2"/>
</dbReference>
<dbReference type="InterPro" id="IPR035642">
    <property type="entry name" value="MraZ_N"/>
</dbReference>
<keyword evidence="10" id="KW-1185">Reference proteome</keyword>
<keyword evidence="5 7" id="KW-0238">DNA-binding</keyword>
<feature type="domain" description="SpoVT-AbrB" evidence="8">
    <location>
        <begin position="76"/>
        <end position="119"/>
    </location>
</feature>
<dbReference type="GO" id="GO:0003700">
    <property type="term" value="F:DNA-binding transcription factor activity"/>
    <property type="evidence" value="ECO:0007669"/>
    <property type="project" value="UniProtKB-UniRule"/>
</dbReference>
<evidence type="ECO:0000256" key="3">
    <source>
        <dbReference type="ARBA" id="ARBA00022737"/>
    </source>
</evidence>
<dbReference type="GO" id="GO:0000976">
    <property type="term" value="F:transcription cis-regulatory region binding"/>
    <property type="evidence" value="ECO:0007669"/>
    <property type="project" value="TreeGrafter"/>
</dbReference>
<dbReference type="RefSeq" id="WP_091725026.1">
    <property type="nucleotide sequence ID" value="NZ_LT629757.1"/>
</dbReference>
<organism evidence="9 10">
    <name type="scientific">Nocardioides scoriae</name>
    <dbReference type="NCBI Taxonomy" id="642780"/>
    <lineage>
        <taxon>Bacteria</taxon>
        <taxon>Bacillati</taxon>
        <taxon>Actinomycetota</taxon>
        <taxon>Actinomycetes</taxon>
        <taxon>Propionibacteriales</taxon>
        <taxon>Nocardioidaceae</taxon>
        <taxon>Nocardioides</taxon>
    </lineage>
</organism>
<dbReference type="PANTHER" id="PTHR34701:SF1">
    <property type="entry name" value="TRANSCRIPTIONAL REGULATOR MRAZ"/>
    <property type="match status" value="1"/>
</dbReference>
<name>A0A1H1L7B2_9ACTN</name>
<dbReference type="Pfam" id="PF02381">
    <property type="entry name" value="MraZ"/>
    <property type="match status" value="2"/>
</dbReference>
<comment type="subunit">
    <text evidence="7">Forms oligomers.</text>
</comment>
<dbReference type="GO" id="GO:0009295">
    <property type="term" value="C:nucleoid"/>
    <property type="evidence" value="ECO:0007669"/>
    <property type="project" value="UniProtKB-SubCell"/>
</dbReference>
<reference evidence="10" key="1">
    <citation type="submission" date="2016-10" db="EMBL/GenBank/DDBJ databases">
        <authorList>
            <person name="Varghese N."/>
            <person name="Submissions S."/>
        </authorList>
    </citation>
    <scope>NUCLEOTIDE SEQUENCE [LARGE SCALE GENOMIC DNA]</scope>
    <source>
        <strain evidence="10">DSM 22127</strain>
    </source>
</reference>
<dbReference type="GO" id="GO:0005737">
    <property type="term" value="C:cytoplasm"/>
    <property type="evidence" value="ECO:0007669"/>
    <property type="project" value="UniProtKB-UniRule"/>
</dbReference>
<dbReference type="EMBL" id="LT629757">
    <property type="protein sequence ID" value="SDR70307.1"/>
    <property type="molecule type" value="Genomic_DNA"/>
</dbReference>
<accession>A0A1H1L7B2</accession>
<dbReference type="HAMAP" id="MF_01008">
    <property type="entry name" value="MraZ"/>
    <property type="match status" value="1"/>
</dbReference>
<evidence type="ECO:0000313" key="9">
    <source>
        <dbReference type="EMBL" id="SDR70307.1"/>
    </source>
</evidence>
<dbReference type="CDD" id="cd16321">
    <property type="entry name" value="MraZ_C"/>
    <property type="match status" value="1"/>
</dbReference>
<keyword evidence="4 7" id="KW-0805">Transcription regulation</keyword>
<keyword evidence="6 7" id="KW-0804">Transcription</keyword>
<dbReference type="InterPro" id="IPR035644">
    <property type="entry name" value="MraZ_C"/>
</dbReference>
<evidence type="ECO:0000256" key="2">
    <source>
        <dbReference type="ARBA" id="ARBA00022490"/>
    </source>
</evidence>
<dbReference type="GO" id="GO:2000143">
    <property type="term" value="P:negative regulation of DNA-templated transcription initiation"/>
    <property type="evidence" value="ECO:0007669"/>
    <property type="project" value="TreeGrafter"/>
</dbReference>
<dbReference type="InterPro" id="IPR037914">
    <property type="entry name" value="SpoVT-AbrB_sf"/>
</dbReference>
<evidence type="ECO:0000256" key="1">
    <source>
        <dbReference type="ARBA" id="ARBA00013860"/>
    </source>
</evidence>
<gene>
    <name evidence="7" type="primary">mraZ</name>
    <name evidence="9" type="ORF">SAMN04488570_0077</name>
</gene>
<comment type="subcellular location">
    <subcellularLocation>
        <location evidence="7">Cytoplasm</location>
        <location evidence="7">Nucleoid</location>
    </subcellularLocation>
</comment>
<dbReference type="CDD" id="cd16320">
    <property type="entry name" value="MraZ_N"/>
    <property type="match status" value="1"/>
</dbReference>
<evidence type="ECO:0000313" key="10">
    <source>
        <dbReference type="Proteomes" id="UP000198859"/>
    </source>
</evidence>
<evidence type="ECO:0000259" key="8">
    <source>
        <dbReference type="PROSITE" id="PS51740"/>
    </source>
</evidence>
<evidence type="ECO:0000256" key="4">
    <source>
        <dbReference type="ARBA" id="ARBA00023015"/>
    </source>
</evidence>
<protein>
    <recommendedName>
        <fullName evidence="1 7">Transcriptional regulator MraZ</fullName>
    </recommendedName>
</protein>
<dbReference type="NCBIfam" id="TIGR00242">
    <property type="entry name" value="division/cell wall cluster transcriptional repressor MraZ"/>
    <property type="match status" value="1"/>
</dbReference>
<keyword evidence="3" id="KW-0677">Repeat</keyword>
<dbReference type="InterPro" id="IPR020603">
    <property type="entry name" value="MraZ_dom"/>
</dbReference>
<dbReference type="PANTHER" id="PTHR34701">
    <property type="entry name" value="TRANSCRIPTIONAL REGULATOR MRAZ"/>
    <property type="match status" value="1"/>
</dbReference>
<evidence type="ECO:0000256" key="7">
    <source>
        <dbReference type="HAMAP-Rule" id="MF_01008"/>
    </source>
</evidence>
<evidence type="ECO:0000256" key="6">
    <source>
        <dbReference type="ARBA" id="ARBA00023163"/>
    </source>
</evidence>
<dbReference type="InterPro" id="IPR038619">
    <property type="entry name" value="MraZ_sf"/>
</dbReference>
<keyword evidence="2 7" id="KW-0963">Cytoplasm</keyword>
<dbReference type="InterPro" id="IPR003444">
    <property type="entry name" value="MraZ"/>
</dbReference>
<proteinExistence type="inferred from homology"/>
<sequence length="142" mass="16182">MFSGTYTPKVDEKGRLFLPAKFREEMKEGLVITRGQDRSLDLRTAADFADFTEKFKNASQTDARLRAYGRMLFALASEQVPDKQGRVSLTPELRSYAGLEREAVVIGIYDRVEIWEPSAWARYTADQEQAFANLSEEVFPGF</sequence>
<dbReference type="AlphaFoldDB" id="A0A1H1L7B2"/>
<dbReference type="InterPro" id="IPR007159">
    <property type="entry name" value="SpoVT-AbrB_dom"/>
</dbReference>
<dbReference type="Gene3D" id="3.40.1550.20">
    <property type="entry name" value="Transcriptional regulator MraZ domain"/>
    <property type="match status" value="1"/>
</dbReference>
<dbReference type="OrthoDB" id="9807753at2"/>
<dbReference type="STRING" id="642780.SAMN04488570_0077"/>
<dbReference type="Proteomes" id="UP000198859">
    <property type="component" value="Chromosome I"/>
</dbReference>
<evidence type="ECO:0000256" key="5">
    <source>
        <dbReference type="ARBA" id="ARBA00023125"/>
    </source>
</evidence>
<dbReference type="SUPFAM" id="SSF89447">
    <property type="entry name" value="AbrB/MazE/MraZ-like"/>
    <property type="match status" value="1"/>
</dbReference>